<dbReference type="EMBL" id="BART01035349">
    <property type="protein sequence ID" value="GAH13586.1"/>
    <property type="molecule type" value="Genomic_DNA"/>
</dbReference>
<sequence>NVTLATLFDSTLIEARDNLAVIYNNFGLFLGQEGELIVIPG</sequence>
<organism evidence="1">
    <name type="scientific">marine sediment metagenome</name>
    <dbReference type="NCBI Taxonomy" id="412755"/>
    <lineage>
        <taxon>unclassified sequences</taxon>
        <taxon>metagenomes</taxon>
        <taxon>ecological metagenomes</taxon>
    </lineage>
</organism>
<name>X1CYJ8_9ZZZZ</name>
<evidence type="ECO:0000313" key="1">
    <source>
        <dbReference type="EMBL" id="GAH13586.1"/>
    </source>
</evidence>
<feature type="non-terminal residue" evidence="1">
    <location>
        <position position="1"/>
    </location>
</feature>
<accession>X1CYJ8</accession>
<comment type="caution">
    <text evidence="1">The sequence shown here is derived from an EMBL/GenBank/DDBJ whole genome shotgun (WGS) entry which is preliminary data.</text>
</comment>
<proteinExistence type="predicted"/>
<reference evidence="1" key="1">
    <citation type="journal article" date="2014" name="Front. Microbiol.">
        <title>High frequency of phylogenetically diverse reductive dehalogenase-homologous genes in deep subseafloor sedimentary metagenomes.</title>
        <authorList>
            <person name="Kawai M."/>
            <person name="Futagami T."/>
            <person name="Toyoda A."/>
            <person name="Takaki Y."/>
            <person name="Nishi S."/>
            <person name="Hori S."/>
            <person name="Arai W."/>
            <person name="Tsubouchi T."/>
            <person name="Morono Y."/>
            <person name="Uchiyama I."/>
            <person name="Ito T."/>
            <person name="Fujiyama A."/>
            <person name="Inagaki F."/>
            <person name="Takami H."/>
        </authorList>
    </citation>
    <scope>NUCLEOTIDE SEQUENCE</scope>
    <source>
        <strain evidence="1">Expedition CK06-06</strain>
    </source>
</reference>
<protein>
    <submittedName>
        <fullName evidence="1">Uncharacterized protein</fullName>
    </submittedName>
</protein>
<dbReference type="AlphaFoldDB" id="X1CYJ8"/>
<gene>
    <name evidence="1" type="ORF">S01H4_60086</name>
</gene>